<dbReference type="AlphaFoldDB" id="A0A8J4SPU1"/>
<sequence>MTGQWKDFYKGFYIKWVPFSVAGQRLDHYRILLNNGAKQITEYQENLEFTELKVINLTECSTYNINVQTCVGTGCTDYLSARAEPYMQVPPTPPPPHVIAWSKTEHVVYWSDEFGLPTQCSLGYRLRIIINDGKPKDMTFMHCGPHRIGPIESNAYYTYSIQLQMDVTVTGSWSEQETITTPTEPTYPIKLDIQNSNFGEQKITWIFTETQYRHESSNRYYLVITWLGGRQNVTVTYNQPFIRTDLKQNVEYTYILYAYMKTDVLISNVIVISTLPIPSTPTSPLGSFTPEKTGIRLQWTQPSGIYSQCRVQYDVIYKGECEATRKLTSTTRQLMISQVTTTKYYGYRVRMTVANSISSAYSRQYVVSAT</sequence>
<dbReference type="SUPFAM" id="SSF49265">
    <property type="entry name" value="Fibronectin type III"/>
    <property type="match status" value="2"/>
</dbReference>
<name>A0A8J4SPU1_9TREM</name>
<dbReference type="Proteomes" id="UP000748531">
    <property type="component" value="Unassembled WGS sequence"/>
</dbReference>
<feature type="domain" description="Fibronectin type-III" evidence="1">
    <location>
        <begin position="90"/>
        <end position="267"/>
    </location>
</feature>
<dbReference type="EMBL" id="LUCH01002417">
    <property type="protein sequence ID" value="KAF5401522.1"/>
    <property type="molecule type" value="Genomic_DNA"/>
</dbReference>
<dbReference type="OrthoDB" id="10445884at2759"/>
<proteinExistence type="predicted"/>
<dbReference type="Gene3D" id="2.60.40.10">
    <property type="entry name" value="Immunoglobulins"/>
    <property type="match status" value="1"/>
</dbReference>
<gene>
    <name evidence="2" type="ORF">PHET_05280</name>
</gene>
<keyword evidence="3" id="KW-1185">Reference proteome</keyword>
<feature type="domain" description="Fibronectin type-III" evidence="1">
    <location>
        <begin position="278"/>
        <end position="358"/>
    </location>
</feature>
<protein>
    <recommendedName>
        <fullName evidence="1">Fibronectin type-III domain-containing protein</fullName>
    </recommendedName>
</protein>
<dbReference type="SMART" id="SM00060">
    <property type="entry name" value="FN3"/>
    <property type="match status" value="2"/>
</dbReference>
<accession>A0A8J4SPU1</accession>
<reference evidence="2" key="1">
    <citation type="submission" date="2019-05" db="EMBL/GenBank/DDBJ databases">
        <title>Annotation for the trematode Paragonimus heterotremus.</title>
        <authorList>
            <person name="Choi Y.-J."/>
        </authorList>
    </citation>
    <scope>NUCLEOTIDE SEQUENCE</scope>
    <source>
        <strain evidence="2">LC</strain>
    </source>
</reference>
<dbReference type="InterPro" id="IPR036116">
    <property type="entry name" value="FN3_sf"/>
</dbReference>
<evidence type="ECO:0000313" key="2">
    <source>
        <dbReference type="EMBL" id="KAF5401522.1"/>
    </source>
</evidence>
<evidence type="ECO:0000313" key="3">
    <source>
        <dbReference type="Proteomes" id="UP000748531"/>
    </source>
</evidence>
<organism evidence="2 3">
    <name type="scientific">Paragonimus heterotremus</name>
    <dbReference type="NCBI Taxonomy" id="100268"/>
    <lineage>
        <taxon>Eukaryota</taxon>
        <taxon>Metazoa</taxon>
        <taxon>Spiralia</taxon>
        <taxon>Lophotrochozoa</taxon>
        <taxon>Platyhelminthes</taxon>
        <taxon>Trematoda</taxon>
        <taxon>Digenea</taxon>
        <taxon>Plagiorchiida</taxon>
        <taxon>Troglotremata</taxon>
        <taxon>Troglotrematidae</taxon>
        <taxon>Paragonimus</taxon>
    </lineage>
</organism>
<comment type="caution">
    <text evidence="2">The sequence shown here is derived from an EMBL/GenBank/DDBJ whole genome shotgun (WGS) entry which is preliminary data.</text>
</comment>
<evidence type="ECO:0000259" key="1">
    <source>
        <dbReference type="SMART" id="SM00060"/>
    </source>
</evidence>
<dbReference type="InterPro" id="IPR003961">
    <property type="entry name" value="FN3_dom"/>
</dbReference>
<dbReference type="InterPro" id="IPR013783">
    <property type="entry name" value="Ig-like_fold"/>
</dbReference>